<dbReference type="RefSeq" id="WP_095018922.1">
    <property type="nucleotide sequence ID" value="NZ_CAUQLY010000084.1"/>
</dbReference>
<dbReference type="Proteomes" id="UP001212337">
    <property type="component" value="Unassembled WGS sequence"/>
</dbReference>
<evidence type="ECO:0000313" key="3">
    <source>
        <dbReference type="EMBL" id="QPL33278.1"/>
    </source>
</evidence>
<sequence length="90" mass="9883">MSLELIQLAKKFADGGLSANAFADPYIAKWSAERDANKLKDDNANVSECASTIFILADCYNPDLDRRKSELDEAGLRAEVKATLSKFKLA</sequence>
<dbReference type="InterPro" id="IPR015287">
    <property type="entry name" value="Colicin_D_immunity_dom"/>
</dbReference>
<dbReference type="EMBL" id="JAQJVI010000071">
    <property type="protein sequence ID" value="MDA7024915.1"/>
    <property type="molecule type" value="Genomic_DNA"/>
</dbReference>
<dbReference type="GO" id="GO:0030153">
    <property type="term" value="P:bacteriocin immunity"/>
    <property type="evidence" value="ECO:0007669"/>
    <property type="project" value="InterPro"/>
</dbReference>
<dbReference type="EMBL" id="CP065202">
    <property type="protein sequence ID" value="QPL33278.1"/>
    <property type="molecule type" value="Genomic_DNA"/>
</dbReference>
<reference evidence="3 4" key="1">
    <citation type="submission" date="2020-11" db="EMBL/GenBank/DDBJ databases">
        <title>The Complete Genome of Pseudomonas fragi A13BB.</title>
        <authorList>
            <person name="Awolope O.K."/>
            <person name="O'Driscoll N.H."/>
            <person name="Di Salvo A."/>
            <person name="Lamb A.J."/>
        </authorList>
    </citation>
    <scope>NUCLEOTIDE SEQUENCE [LARGE SCALE GENOMIC DNA]</scope>
    <source>
        <strain evidence="3 4">A13BB</strain>
    </source>
</reference>
<evidence type="ECO:0000313" key="4">
    <source>
        <dbReference type="Proteomes" id="UP000594467"/>
    </source>
</evidence>
<protein>
    <submittedName>
        <fullName evidence="2">Colicin immunity domain-containing protein</fullName>
    </submittedName>
    <submittedName>
        <fullName evidence="3">Colicin-D</fullName>
    </submittedName>
</protein>
<feature type="domain" description="Colicin D immunity protein" evidence="1">
    <location>
        <begin position="1"/>
        <end position="86"/>
    </location>
</feature>
<evidence type="ECO:0000313" key="2">
    <source>
        <dbReference type="EMBL" id="MDA7024915.1"/>
    </source>
</evidence>
<dbReference type="Proteomes" id="UP000594467">
    <property type="component" value="Chromosome"/>
</dbReference>
<dbReference type="Pfam" id="PF09204">
    <property type="entry name" value="Colicin_immun"/>
    <property type="match status" value="1"/>
</dbReference>
<evidence type="ECO:0000313" key="5">
    <source>
        <dbReference type="Proteomes" id="UP001212337"/>
    </source>
</evidence>
<dbReference type="GO" id="GO:0015643">
    <property type="term" value="F:toxic substance binding"/>
    <property type="evidence" value="ECO:0007669"/>
    <property type="project" value="InterPro"/>
</dbReference>
<accession>A0A9Q6YFP9</accession>
<dbReference type="SUPFAM" id="SSF101125">
    <property type="entry name" value="Colicin D immunity protein"/>
    <property type="match status" value="1"/>
</dbReference>
<keyword evidence="5" id="KW-1185">Reference proteome</keyword>
<dbReference type="InterPro" id="IPR036471">
    <property type="entry name" value="Colicin_D_sf"/>
</dbReference>
<dbReference type="Gene3D" id="1.20.120.650">
    <property type="entry name" value="Colicin D"/>
    <property type="match status" value="1"/>
</dbReference>
<proteinExistence type="predicted"/>
<dbReference type="AlphaFoldDB" id="A0A9Q6YFP9"/>
<reference evidence="2 5" key="2">
    <citation type="submission" date="2023-01" db="EMBL/GenBank/DDBJ databases">
        <title>Effects of deletion of Siderophore biosynthase gene in Pseudomonas fragi on quorum sensing and spoliage ability.</title>
        <authorList>
            <person name="Cui F."/>
            <person name="Wang D."/>
            <person name="Liu J."/>
            <person name="Wang Q."/>
            <person name="Li T."/>
            <person name="Li J."/>
        </authorList>
    </citation>
    <scope>NUCLEOTIDE SEQUENCE [LARGE SCALE GENOMIC DNA]</scope>
    <source>
        <strain evidence="2 5">MS-10</strain>
    </source>
</reference>
<evidence type="ECO:0000259" key="1">
    <source>
        <dbReference type="Pfam" id="PF09204"/>
    </source>
</evidence>
<name>A0A9Q6YFP9_PSEFR</name>
<organism evidence="3 4">
    <name type="scientific">Pseudomonas fragi</name>
    <dbReference type="NCBI Taxonomy" id="296"/>
    <lineage>
        <taxon>Bacteria</taxon>
        <taxon>Pseudomonadati</taxon>
        <taxon>Pseudomonadota</taxon>
        <taxon>Gammaproteobacteria</taxon>
        <taxon>Pseudomonadales</taxon>
        <taxon>Pseudomonadaceae</taxon>
        <taxon>Pseudomonas</taxon>
    </lineage>
</organism>
<gene>
    <name evidence="3" type="ORF">I5R27_09395</name>
    <name evidence="2" type="ORF">PI499_23880</name>
</gene>